<accession>A0A8H6NAK3</accession>
<gene>
    <name evidence="3" type="ORF">CMUS01_09803</name>
</gene>
<keyword evidence="4" id="KW-1185">Reference proteome</keyword>
<name>A0A8H6NAK3_9PEZI</name>
<evidence type="ECO:0000256" key="2">
    <source>
        <dbReference type="SAM" id="SignalP"/>
    </source>
</evidence>
<evidence type="ECO:0000313" key="4">
    <source>
        <dbReference type="Proteomes" id="UP000639643"/>
    </source>
</evidence>
<evidence type="ECO:0000256" key="1">
    <source>
        <dbReference type="SAM" id="MobiDB-lite"/>
    </source>
</evidence>
<organism evidence="3 4">
    <name type="scientific">Colletotrichum musicola</name>
    <dbReference type="NCBI Taxonomy" id="2175873"/>
    <lineage>
        <taxon>Eukaryota</taxon>
        <taxon>Fungi</taxon>
        <taxon>Dikarya</taxon>
        <taxon>Ascomycota</taxon>
        <taxon>Pezizomycotina</taxon>
        <taxon>Sordariomycetes</taxon>
        <taxon>Hypocreomycetidae</taxon>
        <taxon>Glomerellales</taxon>
        <taxon>Glomerellaceae</taxon>
        <taxon>Colletotrichum</taxon>
        <taxon>Colletotrichum orchidearum species complex</taxon>
    </lineage>
</organism>
<evidence type="ECO:0000313" key="3">
    <source>
        <dbReference type="EMBL" id="KAF6825496.1"/>
    </source>
</evidence>
<reference evidence="3" key="1">
    <citation type="journal article" date="2020" name="Phytopathology">
        <title>Genome Sequence Resources of Colletotrichum truncatum, C. plurivorum, C. musicola, and C. sojae: Four Species Pathogenic to Soybean (Glycine max).</title>
        <authorList>
            <person name="Rogerio F."/>
            <person name="Boufleur T.R."/>
            <person name="Ciampi-Guillardi M."/>
            <person name="Sukno S.A."/>
            <person name="Thon M.R."/>
            <person name="Massola Junior N.S."/>
            <person name="Baroncelli R."/>
        </authorList>
    </citation>
    <scope>NUCLEOTIDE SEQUENCE</scope>
    <source>
        <strain evidence="3">LFN0074</strain>
    </source>
</reference>
<sequence>MKDLAVLALSLSISWTFIRGFKALHNEPSGRLRDCDAAAAYAVGIMASHRIVTSIGTSWVERVYLTIAYTRILISQPDRRPDFTQTCPRGPSQGTKEALHSSRESTISRSSSTAQHVATTYRVTGEPPDL</sequence>
<protein>
    <submittedName>
        <fullName evidence="3">Uncharacterized protein</fullName>
    </submittedName>
</protein>
<feature type="chain" id="PRO_5034760089" evidence="2">
    <location>
        <begin position="21"/>
        <end position="130"/>
    </location>
</feature>
<proteinExistence type="predicted"/>
<dbReference type="AlphaFoldDB" id="A0A8H6NAK3"/>
<feature type="signal peptide" evidence="2">
    <location>
        <begin position="1"/>
        <end position="20"/>
    </location>
</feature>
<feature type="compositionally biased region" description="Polar residues" evidence="1">
    <location>
        <begin position="83"/>
        <end position="95"/>
    </location>
</feature>
<dbReference type="EMBL" id="WIGM01000428">
    <property type="protein sequence ID" value="KAF6825496.1"/>
    <property type="molecule type" value="Genomic_DNA"/>
</dbReference>
<comment type="caution">
    <text evidence="3">The sequence shown here is derived from an EMBL/GenBank/DDBJ whole genome shotgun (WGS) entry which is preliminary data.</text>
</comment>
<dbReference type="Proteomes" id="UP000639643">
    <property type="component" value="Unassembled WGS sequence"/>
</dbReference>
<feature type="region of interest" description="Disordered" evidence="1">
    <location>
        <begin position="80"/>
        <end position="130"/>
    </location>
</feature>
<keyword evidence="2" id="KW-0732">Signal</keyword>
<feature type="compositionally biased region" description="Low complexity" evidence="1">
    <location>
        <begin position="104"/>
        <end position="113"/>
    </location>
</feature>